<feature type="domain" description="Integrase catalytic" evidence="1">
    <location>
        <begin position="2"/>
        <end position="65"/>
    </location>
</feature>
<proteinExistence type="predicted"/>
<dbReference type="Pfam" id="PF00665">
    <property type="entry name" value="rve"/>
    <property type="match status" value="1"/>
</dbReference>
<sequence>MLYLSTIMDSFNSESIAHKISNHPNTKLTLDTLNQLGYLDGVIIHSDQGSTYTSREFFELARKKRRHQKYFQ</sequence>
<dbReference type="EMBL" id="CP093362">
    <property type="protein sequence ID" value="UQS84674.1"/>
    <property type="molecule type" value="Genomic_DNA"/>
</dbReference>
<evidence type="ECO:0000313" key="3">
    <source>
        <dbReference type="Proteomes" id="UP000831859"/>
    </source>
</evidence>
<gene>
    <name evidence="2" type="ORF">MOO46_05340</name>
</gene>
<dbReference type="InterPro" id="IPR001584">
    <property type="entry name" value="Integrase_cat-core"/>
</dbReference>
<dbReference type="SUPFAM" id="SSF53098">
    <property type="entry name" value="Ribonuclease H-like"/>
    <property type="match status" value="1"/>
</dbReference>
<name>A0ABY4PG30_9LACO</name>
<evidence type="ECO:0000259" key="1">
    <source>
        <dbReference type="Pfam" id="PF00665"/>
    </source>
</evidence>
<organism evidence="2 3">
    <name type="scientific">Apilactobacillus apisilvae</name>
    <dbReference type="NCBI Taxonomy" id="2923364"/>
    <lineage>
        <taxon>Bacteria</taxon>
        <taxon>Bacillati</taxon>
        <taxon>Bacillota</taxon>
        <taxon>Bacilli</taxon>
        <taxon>Lactobacillales</taxon>
        <taxon>Lactobacillaceae</taxon>
        <taxon>Apilactobacillus</taxon>
    </lineage>
</organism>
<protein>
    <submittedName>
        <fullName evidence="2">DDE-type integrase/transposase/recombinase</fullName>
    </submittedName>
</protein>
<accession>A0ABY4PG30</accession>
<evidence type="ECO:0000313" key="2">
    <source>
        <dbReference type="EMBL" id="UQS84674.1"/>
    </source>
</evidence>
<dbReference type="RefSeq" id="WP_249510658.1">
    <property type="nucleotide sequence ID" value="NZ_CP093362.1"/>
</dbReference>
<keyword evidence="3" id="KW-1185">Reference proteome</keyword>
<reference evidence="2 3" key="1">
    <citation type="journal article" date="2022" name="Int. J. Syst. Evol. Microbiol.">
        <title>Apilactobacillus apisilvae sp. nov., Nicolia spurrieriana gen. nov. sp. nov., Bombilactobacillus folatiphilus sp. nov. and Bombilactobacillus thymidiniphilus sp. nov., four new lactic acid bacterial isolates from stingless bees Tetragonula carbonaria and Austroplebeia australis.</title>
        <authorList>
            <person name="Oliphant S.A."/>
            <person name="Watson-Haigh N.S."/>
            <person name="Sumby K.M."/>
            <person name="Gardner J."/>
            <person name="Groom S."/>
            <person name="Jiranek V."/>
        </authorList>
    </citation>
    <scope>NUCLEOTIDE SEQUENCE [LARGE SCALE GENOMIC DNA]</scope>
    <source>
        <strain evidence="2 3">SG5_A10</strain>
    </source>
</reference>
<dbReference type="Proteomes" id="UP000831859">
    <property type="component" value="Chromosome"/>
</dbReference>
<dbReference type="InterPro" id="IPR012337">
    <property type="entry name" value="RNaseH-like_sf"/>
</dbReference>